<dbReference type="GO" id="GO:0005886">
    <property type="term" value="C:plasma membrane"/>
    <property type="evidence" value="ECO:0007669"/>
    <property type="project" value="UniProtKB-SubCell"/>
</dbReference>
<protein>
    <submittedName>
        <fullName evidence="7">Type II secretion system protein F</fullName>
    </submittedName>
</protein>
<dbReference type="PANTHER" id="PTHR30012:SF0">
    <property type="entry name" value="TYPE II SECRETION SYSTEM PROTEIN F-RELATED"/>
    <property type="match status" value="1"/>
</dbReference>
<keyword evidence="4" id="KW-0812">Transmembrane</keyword>
<dbReference type="Gene3D" id="1.20.81.30">
    <property type="entry name" value="Type II secretion system (T2SS), domain F"/>
    <property type="match status" value="1"/>
</dbReference>
<keyword evidence="5" id="KW-1133">Transmembrane helix</keyword>
<evidence type="ECO:0000256" key="4">
    <source>
        <dbReference type="ARBA" id="ARBA00022692"/>
    </source>
</evidence>
<name>A0A1X0VGM5_LEUPS</name>
<dbReference type="eggNOG" id="COG1459">
    <property type="taxonomic scope" value="Bacteria"/>
</dbReference>
<keyword evidence="3" id="KW-1003">Cell membrane</keyword>
<dbReference type="EMBL" id="MPLS01000001">
    <property type="protein sequence ID" value="ORI98764.1"/>
    <property type="molecule type" value="Genomic_DNA"/>
</dbReference>
<keyword evidence="6" id="KW-0472">Membrane</keyword>
<dbReference type="RefSeq" id="WP_036068600.1">
    <property type="nucleotide sequence ID" value="NZ_MPLS01000001.1"/>
</dbReference>
<proteinExistence type="inferred from homology"/>
<comment type="caution">
    <text evidence="7">The sequence shown here is derived from an EMBL/GenBank/DDBJ whole genome shotgun (WGS) entry which is preliminary data.</text>
</comment>
<organism evidence="7 8">
    <name type="scientific">Leuconostoc pseudomesenteroides</name>
    <dbReference type="NCBI Taxonomy" id="33968"/>
    <lineage>
        <taxon>Bacteria</taxon>
        <taxon>Bacillati</taxon>
        <taxon>Bacillota</taxon>
        <taxon>Bacilli</taxon>
        <taxon>Lactobacillales</taxon>
        <taxon>Lactobacillaceae</taxon>
        <taxon>Leuconostoc</taxon>
    </lineage>
</organism>
<dbReference type="AlphaFoldDB" id="A0A1X0VGM5"/>
<dbReference type="Pfam" id="PF00482">
    <property type="entry name" value="T2SSF"/>
    <property type="match status" value="2"/>
</dbReference>
<dbReference type="InterPro" id="IPR018076">
    <property type="entry name" value="T2SS_GspF_dom"/>
</dbReference>
<dbReference type="Proteomes" id="UP000192288">
    <property type="component" value="Unassembled WGS sequence"/>
</dbReference>
<evidence type="ECO:0000256" key="5">
    <source>
        <dbReference type="ARBA" id="ARBA00022989"/>
    </source>
</evidence>
<evidence type="ECO:0000313" key="7">
    <source>
        <dbReference type="EMBL" id="ORI98764.1"/>
    </source>
</evidence>
<evidence type="ECO:0000256" key="2">
    <source>
        <dbReference type="ARBA" id="ARBA00005745"/>
    </source>
</evidence>
<sequence length="345" mass="39347">MKHVWQAKLHQQREQHFSRFKTSDQVQFFQELGDLLASGYSIGESIDIMTDAHQKWHRQLSVIRDGLHEGQSFPSIMSMYVNQSILVQLNLAHEHGDLANTLVKMGQNLAQIAQQQNKVKQVMRYPIILLAILGTMLLGLKFFLYPILNQWQKSSQVTGVYDARAIVILMMALLLIIIIWQFWRRMNWINRLNVMSKIPIISLMTKTVVSYQASQQIASMLSGGLTLPDVIDAIACQNNHSASVCLAQDAQKFLKTGGQIDRYILSKQFLNQSLAGYFIRGYTPKTLARYLDYYAKTQFKLLMQQADRLIGTLQPIFFGIIGIAIIGLYLSMLLPMYHAIGGLYK</sequence>
<gene>
    <name evidence="7" type="ORF">BMR96_00490</name>
</gene>
<dbReference type="InterPro" id="IPR042094">
    <property type="entry name" value="T2SS_GspF_sf"/>
</dbReference>
<evidence type="ECO:0000256" key="1">
    <source>
        <dbReference type="ARBA" id="ARBA00004651"/>
    </source>
</evidence>
<dbReference type="PANTHER" id="PTHR30012">
    <property type="entry name" value="GENERAL SECRETION PATHWAY PROTEIN"/>
    <property type="match status" value="1"/>
</dbReference>
<dbReference type="InterPro" id="IPR003004">
    <property type="entry name" value="GspF/PilC"/>
</dbReference>
<reference evidence="7 8" key="1">
    <citation type="journal article" date="2017" name="Front. Microbiol.">
        <title>Genomic Characterization of Dairy Associated Leuconostoc Species and Diversity of Leuconostocs in Undefined Mixed Mesophilic Starter Cultures.</title>
        <authorList>
            <person name="Frantzen C.A."/>
            <person name="Kot W."/>
            <person name="Pedersen T.B."/>
            <person name="Ardo Y.M."/>
            <person name="Broadbent J.R."/>
            <person name="Neve H."/>
            <person name="Hansen L.H."/>
            <person name="Dal Bello F."/>
            <person name="Ostlie H.M."/>
            <person name="Kleppen H.P."/>
            <person name="Vogensen F.K."/>
            <person name="Holo H."/>
        </authorList>
    </citation>
    <scope>NUCLEOTIDE SEQUENCE [LARGE SCALE GENOMIC DNA]</scope>
    <source>
        <strain evidence="7 8">LMGCF08</strain>
    </source>
</reference>
<evidence type="ECO:0000313" key="8">
    <source>
        <dbReference type="Proteomes" id="UP000192288"/>
    </source>
</evidence>
<comment type="subcellular location">
    <subcellularLocation>
        <location evidence="1">Cell membrane</location>
        <topology evidence="1">Multi-pass membrane protein</topology>
    </subcellularLocation>
</comment>
<evidence type="ECO:0000256" key="6">
    <source>
        <dbReference type="ARBA" id="ARBA00023136"/>
    </source>
</evidence>
<accession>A0A1X0VGM5</accession>
<dbReference type="STRING" id="33968.BMS77_02835"/>
<comment type="similarity">
    <text evidence="2">Belongs to the GSP F family.</text>
</comment>
<evidence type="ECO:0000256" key="3">
    <source>
        <dbReference type="ARBA" id="ARBA00022475"/>
    </source>
</evidence>